<dbReference type="EMBL" id="CAJVPW010004370">
    <property type="protein sequence ID" value="CAG8539443.1"/>
    <property type="molecule type" value="Genomic_DNA"/>
</dbReference>
<evidence type="ECO:0000313" key="1">
    <source>
        <dbReference type="EMBL" id="CAG8539443.1"/>
    </source>
</evidence>
<reference evidence="1" key="1">
    <citation type="submission" date="2021-06" db="EMBL/GenBank/DDBJ databases">
        <authorList>
            <person name="Kallberg Y."/>
            <person name="Tangrot J."/>
            <person name="Rosling A."/>
        </authorList>
    </citation>
    <scope>NUCLEOTIDE SEQUENCE</scope>
    <source>
        <strain evidence="1">28 12/20/2015</strain>
    </source>
</reference>
<organism evidence="1 2">
    <name type="scientific">Cetraspora pellucida</name>
    <dbReference type="NCBI Taxonomy" id="1433469"/>
    <lineage>
        <taxon>Eukaryota</taxon>
        <taxon>Fungi</taxon>
        <taxon>Fungi incertae sedis</taxon>
        <taxon>Mucoromycota</taxon>
        <taxon>Glomeromycotina</taxon>
        <taxon>Glomeromycetes</taxon>
        <taxon>Diversisporales</taxon>
        <taxon>Gigasporaceae</taxon>
        <taxon>Cetraspora</taxon>
    </lineage>
</organism>
<name>A0ACA9LPT9_9GLOM</name>
<proteinExistence type="predicted"/>
<feature type="non-terminal residue" evidence="1">
    <location>
        <position position="247"/>
    </location>
</feature>
<evidence type="ECO:0000313" key="2">
    <source>
        <dbReference type="Proteomes" id="UP000789366"/>
    </source>
</evidence>
<dbReference type="Proteomes" id="UP000789366">
    <property type="component" value="Unassembled WGS sequence"/>
</dbReference>
<gene>
    <name evidence="1" type="ORF">SPELUC_LOCUS4736</name>
</gene>
<accession>A0ACA9LPT9</accession>
<keyword evidence="2" id="KW-1185">Reference proteome</keyword>
<sequence>MAYHTYKHEATKYTLFYLLYRRKAQMPINIKFASKFNPIEKPYEQVLERRISLILRTFKDAIIIAECSIESAQERIKIQQNKLQQAHKFKIGDIIEALQATLIIGVNIQFLENKIKITHPNEDSSSTIIKETILPVSYQKKGPKIQDYVEKIFKASLNFDLEYLNEENTDNLLQALLKPNLSNRMKLFLYLKLENKFSELDKKIFLKKIEQKIQRNGPRILKIAFRASILYQEIGDYPIIKFKKITP</sequence>
<comment type="caution">
    <text evidence="1">The sequence shown here is derived from an EMBL/GenBank/DDBJ whole genome shotgun (WGS) entry which is preliminary data.</text>
</comment>
<protein>
    <submittedName>
        <fullName evidence="1">1055_t:CDS:1</fullName>
    </submittedName>
</protein>